<dbReference type="PANTHER" id="PTHR11579:SF0">
    <property type="entry name" value="PROTEIN-L-ISOASPARTATE(D-ASPARTATE) O-METHYLTRANSFERASE"/>
    <property type="match status" value="1"/>
</dbReference>
<feature type="domain" description="Methyltransferase" evidence="8">
    <location>
        <begin position="267"/>
        <end position="356"/>
    </location>
</feature>
<dbReference type="InterPro" id="IPR041698">
    <property type="entry name" value="Methyltransf_25"/>
</dbReference>
<organism evidence="9 10">
    <name type="scientific">Tetraparma gracilis</name>
    <dbReference type="NCBI Taxonomy" id="2962635"/>
    <lineage>
        <taxon>Eukaryota</taxon>
        <taxon>Sar</taxon>
        <taxon>Stramenopiles</taxon>
        <taxon>Ochrophyta</taxon>
        <taxon>Bolidophyceae</taxon>
        <taxon>Parmales</taxon>
        <taxon>Triparmaceae</taxon>
        <taxon>Tetraparma</taxon>
    </lineage>
</organism>
<sequence>MAWQCSSASNDGMVAALVEKKLILSPALMSAFSSTDRGIYAPPPLPPEEQVSRTYTYGPYADAPQALGDGATISAPWIHAYALEQLLPSLVGGGRFLDVGCGSGIVLAYVRRLREAAGVAGGEVGIDKSPGMVALSLRNLREDGLGGIQVFLTDGHVGYAPGAPYSTIHVGASSPFIPPALVEQLAPGGVMVLPLGPHEKQTMTLVRKGGGGVEVVALDTSIRYLPLKPQKVEWGERYKKKWCYGKEANRFLREHAVPGNGRALVPGCGYGRNALHLSKLGWDVTGVDVCGVGLEKAALLYRGAGGLEAKFVKGDFMELAAGLEPGGFACIAVIYAPVSPVREYLRTLWGLLSGGGVLVLECFGEAMHDVNVEMGTNFGPGLWELLGLKMVREEMGRLRLDLGVEEERELMEGSFHRVKRAALVRVVGRKDWWDGVVEGVLGTWGRPRTF</sequence>
<dbReference type="EC" id="2.1.1.77" evidence="3"/>
<evidence type="ECO:0000256" key="7">
    <source>
        <dbReference type="ARBA" id="ARBA00022691"/>
    </source>
</evidence>
<evidence type="ECO:0000256" key="4">
    <source>
        <dbReference type="ARBA" id="ARBA00022490"/>
    </source>
</evidence>
<dbReference type="CDD" id="cd02440">
    <property type="entry name" value="AdoMet_MTases"/>
    <property type="match status" value="2"/>
</dbReference>
<dbReference type="InterPro" id="IPR029063">
    <property type="entry name" value="SAM-dependent_MTases_sf"/>
</dbReference>
<name>A0ABQ6N725_9STRA</name>
<dbReference type="PANTHER" id="PTHR11579">
    <property type="entry name" value="PROTEIN-L-ISOASPARTATE O-METHYLTRANSFERASE"/>
    <property type="match status" value="1"/>
</dbReference>
<dbReference type="Proteomes" id="UP001165060">
    <property type="component" value="Unassembled WGS sequence"/>
</dbReference>
<evidence type="ECO:0000259" key="8">
    <source>
        <dbReference type="Pfam" id="PF13649"/>
    </source>
</evidence>
<dbReference type="InterPro" id="IPR000682">
    <property type="entry name" value="PCMT"/>
</dbReference>
<evidence type="ECO:0000256" key="1">
    <source>
        <dbReference type="ARBA" id="ARBA00004496"/>
    </source>
</evidence>
<evidence type="ECO:0000256" key="2">
    <source>
        <dbReference type="ARBA" id="ARBA00005369"/>
    </source>
</evidence>
<accession>A0ABQ6N725</accession>
<comment type="subcellular location">
    <subcellularLocation>
        <location evidence="1">Cytoplasm</location>
    </subcellularLocation>
</comment>
<proteinExistence type="inferred from homology"/>
<keyword evidence="10" id="KW-1185">Reference proteome</keyword>
<gene>
    <name evidence="9" type="ORF">TeGR_g11449</name>
</gene>
<dbReference type="EMBL" id="BRYB01001078">
    <property type="protein sequence ID" value="GMI42596.1"/>
    <property type="molecule type" value="Genomic_DNA"/>
</dbReference>
<reference evidence="9 10" key="1">
    <citation type="journal article" date="2023" name="Commun. Biol.">
        <title>Genome analysis of Parmales, the sister group of diatoms, reveals the evolutionary specialization of diatoms from phago-mixotrophs to photoautotrophs.</title>
        <authorList>
            <person name="Ban H."/>
            <person name="Sato S."/>
            <person name="Yoshikawa S."/>
            <person name="Yamada K."/>
            <person name="Nakamura Y."/>
            <person name="Ichinomiya M."/>
            <person name="Sato N."/>
            <person name="Blanc-Mathieu R."/>
            <person name="Endo H."/>
            <person name="Kuwata A."/>
            <person name="Ogata H."/>
        </authorList>
    </citation>
    <scope>NUCLEOTIDE SEQUENCE [LARGE SCALE GENOMIC DNA]</scope>
</reference>
<comment type="caution">
    <text evidence="9">The sequence shown here is derived from an EMBL/GenBank/DDBJ whole genome shotgun (WGS) entry which is preliminary data.</text>
</comment>
<dbReference type="Pfam" id="PF13649">
    <property type="entry name" value="Methyltransf_25"/>
    <property type="match status" value="1"/>
</dbReference>
<dbReference type="SUPFAM" id="SSF53335">
    <property type="entry name" value="S-adenosyl-L-methionine-dependent methyltransferases"/>
    <property type="match status" value="2"/>
</dbReference>
<evidence type="ECO:0000313" key="9">
    <source>
        <dbReference type="EMBL" id="GMI42596.1"/>
    </source>
</evidence>
<protein>
    <recommendedName>
        <fullName evidence="3">protein-L-isoaspartate(D-aspartate) O-methyltransferase</fullName>
        <ecNumber evidence="3">2.1.1.77</ecNumber>
    </recommendedName>
</protein>
<evidence type="ECO:0000256" key="6">
    <source>
        <dbReference type="ARBA" id="ARBA00022679"/>
    </source>
</evidence>
<keyword evidence="4" id="KW-0963">Cytoplasm</keyword>
<comment type="similarity">
    <text evidence="2">Belongs to the methyltransferase superfamily. L-isoaspartyl/D-aspartyl protein methyltransferase family.</text>
</comment>
<dbReference type="Pfam" id="PF01135">
    <property type="entry name" value="PCMT"/>
    <property type="match status" value="1"/>
</dbReference>
<keyword evidence="5" id="KW-0489">Methyltransferase</keyword>
<evidence type="ECO:0000256" key="3">
    <source>
        <dbReference type="ARBA" id="ARBA00011890"/>
    </source>
</evidence>
<dbReference type="Gene3D" id="3.40.50.150">
    <property type="entry name" value="Vaccinia Virus protein VP39"/>
    <property type="match status" value="2"/>
</dbReference>
<keyword evidence="7" id="KW-0949">S-adenosyl-L-methionine</keyword>
<evidence type="ECO:0000256" key="5">
    <source>
        <dbReference type="ARBA" id="ARBA00022603"/>
    </source>
</evidence>
<keyword evidence="6" id="KW-0808">Transferase</keyword>
<evidence type="ECO:0000313" key="10">
    <source>
        <dbReference type="Proteomes" id="UP001165060"/>
    </source>
</evidence>